<accession>A0ABQ2YTZ5</accession>
<keyword evidence="1" id="KW-1133">Transmembrane helix</keyword>
<comment type="caution">
    <text evidence="2">The sequence shown here is derived from an EMBL/GenBank/DDBJ whole genome shotgun (WGS) entry which is preliminary data.</text>
</comment>
<keyword evidence="3" id="KW-1185">Reference proteome</keyword>
<protein>
    <submittedName>
        <fullName evidence="2">Uncharacterized protein</fullName>
    </submittedName>
</protein>
<reference evidence="3" key="1">
    <citation type="journal article" date="2019" name="Int. J. Syst. Evol. Microbiol.">
        <title>The Global Catalogue of Microorganisms (GCM) 10K type strain sequencing project: providing services to taxonomists for standard genome sequencing and annotation.</title>
        <authorList>
            <consortium name="The Broad Institute Genomics Platform"/>
            <consortium name="The Broad Institute Genome Sequencing Center for Infectious Disease"/>
            <person name="Wu L."/>
            <person name="Ma J."/>
        </authorList>
    </citation>
    <scope>NUCLEOTIDE SEQUENCE [LARGE SCALE GENOMIC DNA]</scope>
    <source>
        <strain evidence="3">KCTC 22228</strain>
    </source>
</reference>
<name>A0ABQ2YTZ5_9GAMM</name>
<dbReference type="Proteomes" id="UP000653056">
    <property type="component" value="Unassembled WGS sequence"/>
</dbReference>
<feature type="transmembrane region" description="Helical" evidence="1">
    <location>
        <begin position="63"/>
        <end position="82"/>
    </location>
</feature>
<sequence>MVSPPERREDKSLHGALNRVKYIYLIPRGLDKSTFIATSVVTFTCVNLLKLAPYLWLGEINVSSAWASSILAMAIVGVQLIFRALE</sequence>
<feature type="transmembrane region" description="Helical" evidence="1">
    <location>
        <begin position="35"/>
        <end position="57"/>
    </location>
</feature>
<dbReference type="EMBL" id="BMXS01000008">
    <property type="protein sequence ID" value="GGX92376.1"/>
    <property type="molecule type" value="Genomic_DNA"/>
</dbReference>
<proteinExistence type="predicted"/>
<gene>
    <name evidence="2" type="ORF">GCM10007160_19990</name>
</gene>
<evidence type="ECO:0000256" key="1">
    <source>
        <dbReference type="SAM" id="Phobius"/>
    </source>
</evidence>
<organism evidence="2 3">
    <name type="scientific">Litchfieldella qijiaojingensis</name>
    <dbReference type="NCBI Taxonomy" id="980347"/>
    <lineage>
        <taxon>Bacteria</taxon>
        <taxon>Pseudomonadati</taxon>
        <taxon>Pseudomonadota</taxon>
        <taxon>Gammaproteobacteria</taxon>
        <taxon>Oceanospirillales</taxon>
        <taxon>Halomonadaceae</taxon>
        <taxon>Litchfieldella</taxon>
    </lineage>
</organism>
<keyword evidence="1" id="KW-0812">Transmembrane</keyword>
<evidence type="ECO:0000313" key="3">
    <source>
        <dbReference type="Proteomes" id="UP000653056"/>
    </source>
</evidence>
<evidence type="ECO:0000313" key="2">
    <source>
        <dbReference type="EMBL" id="GGX92376.1"/>
    </source>
</evidence>
<keyword evidence="1" id="KW-0472">Membrane</keyword>
<dbReference type="RefSeq" id="WP_189468708.1">
    <property type="nucleotide sequence ID" value="NZ_BMXS01000008.1"/>
</dbReference>